<evidence type="ECO:0000313" key="5">
    <source>
        <dbReference type="Proteomes" id="UP000589626"/>
    </source>
</evidence>
<feature type="domain" description="CoA carboxyltransferase C-terminal" evidence="3">
    <location>
        <begin position="241"/>
        <end position="480"/>
    </location>
</feature>
<dbReference type="EC" id="6.4.1.2" evidence="4"/>
<proteinExistence type="predicted"/>
<keyword evidence="4" id="KW-0436">Ligase</keyword>
<keyword evidence="5" id="KW-1185">Reference proteome</keyword>
<protein>
    <submittedName>
        <fullName evidence="4">Acetyl-CoA carboxylase carboxyl transferase subunit beta</fullName>
        <ecNumber evidence="4">6.4.1.2</ecNumber>
    </submittedName>
</protein>
<dbReference type="GO" id="GO:0009317">
    <property type="term" value="C:acetyl-CoA carboxylase complex"/>
    <property type="evidence" value="ECO:0007669"/>
    <property type="project" value="InterPro"/>
</dbReference>
<dbReference type="GO" id="GO:2001295">
    <property type="term" value="P:malonyl-CoA biosynthetic process"/>
    <property type="evidence" value="ECO:0007669"/>
    <property type="project" value="TreeGrafter"/>
</dbReference>
<accession>A0A7W4Z4U1</accession>
<dbReference type="SUPFAM" id="SSF52096">
    <property type="entry name" value="ClpP/crotonase"/>
    <property type="match status" value="2"/>
</dbReference>
<dbReference type="Gene3D" id="3.90.226.10">
    <property type="entry name" value="2-enoyl-CoA Hydratase, Chain A, domain 1"/>
    <property type="match status" value="2"/>
</dbReference>
<dbReference type="Pfam" id="PF01039">
    <property type="entry name" value="Carboxyl_trans"/>
    <property type="match status" value="1"/>
</dbReference>
<evidence type="ECO:0000256" key="1">
    <source>
        <dbReference type="ARBA" id="ARBA00022679"/>
    </source>
</evidence>
<dbReference type="InterPro" id="IPR034733">
    <property type="entry name" value="AcCoA_carboxyl_beta"/>
</dbReference>
<dbReference type="PROSITE" id="PS50980">
    <property type="entry name" value="COA_CT_NTER"/>
    <property type="match status" value="1"/>
</dbReference>
<dbReference type="InterPro" id="IPR011763">
    <property type="entry name" value="COA_CT_C"/>
</dbReference>
<dbReference type="AlphaFoldDB" id="A0A7W4Z4U1"/>
<dbReference type="GO" id="GO:0003989">
    <property type="term" value="F:acetyl-CoA carboxylase activity"/>
    <property type="evidence" value="ECO:0007669"/>
    <property type="project" value="UniProtKB-EC"/>
</dbReference>
<evidence type="ECO:0000259" key="2">
    <source>
        <dbReference type="PROSITE" id="PS50980"/>
    </source>
</evidence>
<gene>
    <name evidence="4" type="ORF">FHU40_004963</name>
</gene>
<dbReference type="Proteomes" id="UP000589626">
    <property type="component" value="Unassembled WGS sequence"/>
</dbReference>
<comment type="caution">
    <text evidence="4">The sequence shown here is derived from an EMBL/GenBank/DDBJ whole genome shotgun (WGS) entry which is preliminary data.</text>
</comment>
<reference evidence="4 5" key="1">
    <citation type="submission" date="2020-08" db="EMBL/GenBank/DDBJ databases">
        <title>Sequencing the genomes of 1000 actinobacteria strains.</title>
        <authorList>
            <person name="Klenk H.-P."/>
        </authorList>
    </citation>
    <scope>NUCLEOTIDE SEQUENCE [LARGE SCALE GENOMIC DNA]</scope>
    <source>
        <strain evidence="4 5">DSM 105498</strain>
    </source>
</reference>
<sequence>MTTAPRPARLSANELIDLVLDEGSWTSWDTAPTYGDISDEYAAELAAAREKSGVDESVLSGEGLMHGRRVAVVMGEFRFLAGSIGRAAADRLVTAIERATREGLPLLAGPVSGGTRMQEGTPAFVQMVRITEAVAAHKAAGLPYLVYLRHPTTGGVMASWGSLGHVTVAEPGALIGFLGPRVYEALYDKPFPEGVQTSENLYARGIIDAVLPPEEIAGILDRALAILLAPRHGIKPVPAPVPLTPLPEVETWDAVVRSRRPDRPGVRRLLRYAASDVIPLNGTGQGERDPGLLIALARFGQAPCVFLGQDRRGQTEEHPMGPEALREAQRGMRLAADLGLPLVTVIDTRGAALSAEAENGGMAGEIARCLNELVTVQAPTLCLMLGEGNGGGALAFLPADRVIAAQHAWLSPLPPEGASAIVHRDLDHAPEMARAQKVRALDLRDRGIVDRIVAELPDAADEPEAFCQRVGAVLEHELAALLDAGPGSPADRARRYL</sequence>
<dbReference type="GO" id="GO:0006633">
    <property type="term" value="P:fatty acid biosynthetic process"/>
    <property type="evidence" value="ECO:0007669"/>
    <property type="project" value="InterPro"/>
</dbReference>
<name>A0A7W4Z4U1_9ACTN</name>
<dbReference type="InterPro" id="IPR000438">
    <property type="entry name" value="Acetyl_CoA_COase_Trfase_b_su"/>
</dbReference>
<dbReference type="PRINTS" id="PR01070">
    <property type="entry name" value="ACCCTRFRASEB"/>
</dbReference>
<dbReference type="PROSITE" id="PS50989">
    <property type="entry name" value="COA_CT_CTER"/>
    <property type="match status" value="1"/>
</dbReference>
<dbReference type="RefSeq" id="WP_183595122.1">
    <property type="nucleotide sequence ID" value="NZ_JACHWR010000005.1"/>
</dbReference>
<dbReference type="PANTHER" id="PTHR42995">
    <property type="entry name" value="ACETYL-COENZYME A CARBOXYLASE CARBOXYL TRANSFERASE SUBUNIT BETA, CHLOROPLASTIC"/>
    <property type="match status" value="1"/>
</dbReference>
<evidence type="ECO:0000313" key="4">
    <source>
        <dbReference type="EMBL" id="MBB3045110.1"/>
    </source>
</evidence>
<dbReference type="EMBL" id="JACHWR010000005">
    <property type="protein sequence ID" value="MBB3045110.1"/>
    <property type="molecule type" value="Genomic_DNA"/>
</dbReference>
<keyword evidence="1 4" id="KW-0808">Transferase</keyword>
<dbReference type="InterPro" id="IPR011762">
    <property type="entry name" value="COA_CT_N"/>
</dbReference>
<organism evidence="4 5">
    <name type="scientific">Nocardioides soli</name>
    <dbReference type="NCBI Taxonomy" id="1036020"/>
    <lineage>
        <taxon>Bacteria</taxon>
        <taxon>Bacillati</taxon>
        <taxon>Actinomycetota</taxon>
        <taxon>Actinomycetes</taxon>
        <taxon>Propionibacteriales</taxon>
        <taxon>Nocardioidaceae</taxon>
        <taxon>Nocardioides</taxon>
    </lineage>
</organism>
<dbReference type="InterPro" id="IPR029045">
    <property type="entry name" value="ClpP/crotonase-like_dom_sf"/>
</dbReference>
<feature type="domain" description="CoA carboxyltransferase N-terminal" evidence="2">
    <location>
        <begin position="1"/>
        <end position="242"/>
    </location>
</feature>
<dbReference type="GO" id="GO:0016740">
    <property type="term" value="F:transferase activity"/>
    <property type="evidence" value="ECO:0007669"/>
    <property type="project" value="UniProtKB-KW"/>
</dbReference>
<dbReference type="PANTHER" id="PTHR42995:SF5">
    <property type="entry name" value="ACETYL-COENZYME A CARBOXYLASE CARBOXYL TRANSFERASE SUBUNIT BETA, CHLOROPLASTIC"/>
    <property type="match status" value="1"/>
</dbReference>
<evidence type="ECO:0000259" key="3">
    <source>
        <dbReference type="PROSITE" id="PS50989"/>
    </source>
</evidence>